<dbReference type="AlphaFoldDB" id="A0A5C7AW24"/>
<organism evidence="1 2">
    <name type="scientific">Gelidibacter salicanalis</name>
    <dbReference type="NCBI Taxonomy" id="291193"/>
    <lineage>
        <taxon>Bacteria</taxon>
        <taxon>Pseudomonadati</taxon>
        <taxon>Bacteroidota</taxon>
        <taxon>Flavobacteriia</taxon>
        <taxon>Flavobacteriales</taxon>
        <taxon>Flavobacteriaceae</taxon>
        <taxon>Gelidibacter</taxon>
    </lineage>
</organism>
<sequence>MSCDWDGPVLRLGAIGSDVTRAYTDPELYDDALNQVKINTAVTKVLGDIEPIDTFAILEGQIQYSTDGQTVNSTIRITGSKGKAKMDLMADRVKNEWRYTTIRDRIISPPEHKQSIEVL</sequence>
<dbReference type="Proteomes" id="UP000321734">
    <property type="component" value="Unassembled WGS sequence"/>
</dbReference>
<reference evidence="1 2" key="1">
    <citation type="submission" date="2019-08" db="EMBL/GenBank/DDBJ databases">
        <title>Genome sequence of Gelidibacter salicanalis IC162T.</title>
        <authorList>
            <person name="Bowman J.P."/>
        </authorList>
    </citation>
    <scope>NUCLEOTIDE SEQUENCE [LARGE SCALE GENOMIC DNA]</scope>
    <source>
        <strain evidence="1 2">IC162</strain>
    </source>
</reference>
<evidence type="ECO:0000313" key="1">
    <source>
        <dbReference type="EMBL" id="TXE10745.1"/>
    </source>
</evidence>
<dbReference type="EMBL" id="VORX01000001">
    <property type="protein sequence ID" value="TXE10745.1"/>
    <property type="molecule type" value="Genomic_DNA"/>
</dbReference>
<name>A0A5C7AW24_9FLAO</name>
<dbReference type="InterPro" id="IPR014807">
    <property type="entry name" value="Coa1"/>
</dbReference>
<keyword evidence="2" id="KW-1185">Reference proteome</keyword>
<evidence type="ECO:0000313" key="2">
    <source>
        <dbReference type="Proteomes" id="UP000321734"/>
    </source>
</evidence>
<dbReference type="OrthoDB" id="1178263at2"/>
<gene>
    <name evidence="1" type="ORF">ES711_02225</name>
</gene>
<dbReference type="RefSeq" id="WP_146889319.1">
    <property type="nucleotide sequence ID" value="NZ_VORX01000001.1"/>
</dbReference>
<protein>
    <submittedName>
        <fullName evidence="1">Uncharacterized protein</fullName>
    </submittedName>
</protein>
<dbReference type="Pfam" id="PF08695">
    <property type="entry name" value="Coa1"/>
    <property type="match status" value="1"/>
</dbReference>
<proteinExistence type="predicted"/>
<accession>A0A5C7AW24</accession>
<comment type="caution">
    <text evidence="1">The sequence shown here is derived from an EMBL/GenBank/DDBJ whole genome shotgun (WGS) entry which is preliminary data.</text>
</comment>